<proteinExistence type="inferred from homology"/>
<dbReference type="InterPro" id="IPR011856">
    <property type="entry name" value="tRNA_endonuc-like_dom_sf"/>
</dbReference>
<dbReference type="PANTHER" id="PTHR34039:SF1">
    <property type="entry name" value="UPF0102 PROTEIN YRAN"/>
    <property type="match status" value="1"/>
</dbReference>
<dbReference type="InterPro" id="IPR011335">
    <property type="entry name" value="Restrct_endonuc-II-like"/>
</dbReference>
<dbReference type="InterPro" id="IPR003509">
    <property type="entry name" value="UPF0102_YraN-like"/>
</dbReference>
<comment type="similarity">
    <text evidence="1 2">Belongs to the UPF0102 family.</text>
</comment>
<evidence type="ECO:0000313" key="4">
    <source>
        <dbReference type="Proteomes" id="UP001597389"/>
    </source>
</evidence>
<sequence length="144" mass="16696">MMRWLWGWVPNRLLDRAFYFERGGEVLSSGEVGVLGERIAVAYLRRMGRKVLYRNYRGPRGGEIDIIVRDGEVLCFVEVKARRRREGSRPLDAVGKEKQDLIERGARAWLKLLPDTDFVWRFDVVEVVLEDGEVPEVTVVDEAF</sequence>
<keyword evidence="4" id="KW-1185">Reference proteome</keyword>
<reference evidence="4" key="1">
    <citation type="journal article" date="2019" name="Int. J. Syst. Evol. Microbiol.">
        <title>The Global Catalogue of Microorganisms (GCM) 10K type strain sequencing project: providing services to taxonomists for standard genome sequencing and annotation.</title>
        <authorList>
            <consortium name="The Broad Institute Genomics Platform"/>
            <consortium name="The Broad Institute Genome Sequencing Center for Infectious Disease"/>
            <person name="Wu L."/>
            <person name="Ma J."/>
        </authorList>
    </citation>
    <scope>NUCLEOTIDE SEQUENCE [LARGE SCALE GENOMIC DNA]</scope>
    <source>
        <strain evidence="4">CCUG 57942</strain>
    </source>
</reference>
<protein>
    <recommendedName>
        <fullName evidence="2">UPF0102 protein ACFSW8_01585</fullName>
    </recommendedName>
</protein>
<dbReference type="CDD" id="cd20736">
    <property type="entry name" value="PoNe_Nuclease"/>
    <property type="match status" value="1"/>
</dbReference>
<dbReference type="PANTHER" id="PTHR34039">
    <property type="entry name" value="UPF0102 PROTEIN YRAN"/>
    <property type="match status" value="1"/>
</dbReference>
<dbReference type="Proteomes" id="UP001597389">
    <property type="component" value="Unassembled WGS sequence"/>
</dbReference>
<dbReference type="Gene3D" id="3.40.1350.10">
    <property type="match status" value="1"/>
</dbReference>
<accession>A0ABW4Z6N6</accession>
<dbReference type="Pfam" id="PF02021">
    <property type="entry name" value="UPF0102"/>
    <property type="match status" value="1"/>
</dbReference>
<dbReference type="RefSeq" id="WP_377089984.1">
    <property type="nucleotide sequence ID" value="NZ_JBHSJL010000014.1"/>
</dbReference>
<name>A0ABW4Z6N6_9BACT</name>
<comment type="caution">
    <text evidence="3">The sequence shown here is derived from an EMBL/GenBank/DDBJ whole genome shotgun (WGS) entry which is preliminary data.</text>
</comment>
<evidence type="ECO:0000256" key="1">
    <source>
        <dbReference type="ARBA" id="ARBA00006738"/>
    </source>
</evidence>
<gene>
    <name evidence="3" type="ORF">ACFSW8_01585</name>
</gene>
<organism evidence="3 4">
    <name type="scientific">Rubritalea tangerina</name>
    <dbReference type="NCBI Taxonomy" id="430798"/>
    <lineage>
        <taxon>Bacteria</taxon>
        <taxon>Pseudomonadati</taxon>
        <taxon>Verrucomicrobiota</taxon>
        <taxon>Verrucomicrobiia</taxon>
        <taxon>Verrucomicrobiales</taxon>
        <taxon>Rubritaleaceae</taxon>
        <taxon>Rubritalea</taxon>
    </lineage>
</organism>
<evidence type="ECO:0000313" key="3">
    <source>
        <dbReference type="EMBL" id="MFD2157584.1"/>
    </source>
</evidence>
<evidence type="ECO:0000256" key="2">
    <source>
        <dbReference type="HAMAP-Rule" id="MF_00048"/>
    </source>
</evidence>
<dbReference type="EMBL" id="JBHUJB010000009">
    <property type="protein sequence ID" value="MFD2157584.1"/>
    <property type="molecule type" value="Genomic_DNA"/>
</dbReference>
<dbReference type="SUPFAM" id="SSF52980">
    <property type="entry name" value="Restriction endonuclease-like"/>
    <property type="match status" value="1"/>
</dbReference>
<dbReference type="HAMAP" id="MF_00048">
    <property type="entry name" value="UPF0102"/>
    <property type="match status" value="1"/>
</dbReference>